<evidence type="ECO:0000313" key="2">
    <source>
        <dbReference type="EMBL" id="KAG0315441.1"/>
    </source>
</evidence>
<accession>A0A9P6RDE5</accession>
<dbReference type="Proteomes" id="UP000823405">
    <property type="component" value="Unassembled WGS sequence"/>
</dbReference>
<evidence type="ECO:0000313" key="3">
    <source>
        <dbReference type="Proteomes" id="UP000823405"/>
    </source>
</evidence>
<feature type="region of interest" description="Disordered" evidence="1">
    <location>
        <begin position="1"/>
        <end position="116"/>
    </location>
</feature>
<feature type="region of interest" description="Disordered" evidence="1">
    <location>
        <begin position="682"/>
        <end position="702"/>
    </location>
</feature>
<feature type="compositionally biased region" description="Low complexity" evidence="1">
    <location>
        <begin position="94"/>
        <end position="107"/>
    </location>
</feature>
<feature type="region of interest" description="Disordered" evidence="1">
    <location>
        <begin position="133"/>
        <end position="424"/>
    </location>
</feature>
<feature type="compositionally biased region" description="Polar residues" evidence="1">
    <location>
        <begin position="41"/>
        <end position="53"/>
    </location>
</feature>
<gene>
    <name evidence="2" type="ORF">BGZ97_008232</name>
</gene>
<feature type="compositionally biased region" description="Acidic residues" evidence="1">
    <location>
        <begin position="691"/>
        <end position="702"/>
    </location>
</feature>
<dbReference type="EMBL" id="JAAAIN010000373">
    <property type="protein sequence ID" value="KAG0315441.1"/>
    <property type="molecule type" value="Genomic_DNA"/>
</dbReference>
<dbReference type="AlphaFoldDB" id="A0A9P6RDE5"/>
<organism evidence="2 3">
    <name type="scientific">Linnemannia gamsii</name>
    <dbReference type="NCBI Taxonomy" id="64522"/>
    <lineage>
        <taxon>Eukaryota</taxon>
        <taxon>Fungi</taxon>
        <taxon>Fungi incertae sedis</taxon>
        <taxon>Mucoromycota</taxon>
        <taxon>Mortierellomycotina</taxon>
        <taxon>Mortierellomycetes</taxon>
        <taxon>Mortierellales</taxon>
        <taxon>Mortierellaceae</taxon>
        <taxon>Linnemannia</taxon>
    </lineage>
</organism>
<feature type="compositionally biased region" description="Low complexity" evidence="1">
    <location>
        <begin position="140"/>
        <end position="160"/>
    </location>
</feature>
<keyword evidence="3" id="KW-1185">Reference proteome</keyword>
<feature type="compositionally biased region" description="Basic and acidic residues" evidence="1">
    <location>
        <begin position="305"/>
        <end position="322"/>
    </location>
</feature>
<feature type="compositionally biased region" description="Basic and acidic residues" evidence="1">
    <location>
        <begin position="195"/>
        <end position="204"/>
    </location>
</feature>
<reference evidence="2" key="1">
    <citation type="journal article" date="2020" name="Fungal Divers.">
        <title>Resolving the Mortierellaceae phylogeny through synthesis of multi-gene phylogenetics and phylogenomics.</title>
        <authorList>
            <person name="Vandepol N."/>
            <person name="Liber J."/>
            <person name="Desiro A."/>
            <person name="Na H."/>
            <person name="Kennedy M."/>
            <person name="Barry K."/>
            <person name="Grigoriev I.V."/>
            <person name="Miller A.N."/>
            <person name="O'Donnell K."/>
            <person name="Stajich J.E."/>
            <person name="Bonito G."/>
        </authorList>
    </citation>
    <scope>NUCLEOTIDE SEQUENCE</scope>
    <source>
        <strain evidence="2">NVP60</strain>
    </source>
</reference>
<evidence type="ECO:0000256" key="1">
    <source>
        <dbReference type="SAM" id="MobiDB-lite"/>
    </source>
</evidence>
<name>A0A9P6RDE5_9FUNG</name>
<feature type="compositionally biased region" description="Pro residues" evidence="1">
    <location>
        <begin position="184"/>
        <end position="194"/>
    </location>
</feature>
<proteinExistence type="predicted"/>
<feature type="compositionally biased region" description="Polar residues" evidence="1">
    <location>
        <begin position="625"/>
        <end position="637"/>
    </location>
</feature>
<sequence length="702" mass="76469">MKTRIRGAGAHKSDFKGFSLKDIKSSKPAEQAELSGKRTTDSGFETISTTTIPTDEEPRRPKSTTHTSTVNSRLSTTNARDLPPSLKDLLAQPSTTIPITPNSTRTRAASRYTGQSPSFKLAWGKTLVVSETRRQEATRARATGAAASTTSATMATPTAAPEEDNNTPEDFGGMDDFDSNGMSPSPPRDTPVPEPAREGREASSSKRKSPSTITPETPSAATTTISTTRKPTLVLTKRRRLIQEEADENEEPLPSIEDLTTATPKEANIGRTAKPITTTKENERDKSTKALVKVSKASKTTSDVAYKEHSTKKSVEAEEKKSKTTSSSTTRPAKQVQELTKQRSGMPLKQTTLMQLNTRSGGKEVDGRSTSLAARSRVVTDDDSSDSSDFEKATIRKPALKAKSRQSSSKNTAVRSGKGPSSDTVKNYKQLQIHCLKFWGPGSAVAKPATVRNKETAKELPLEGEDGDAATVPRARKSVQSILHIESAPLSEMDVIAEAVRDVVDTYIDSIEDQSMLKELLFLRSELETRLIEQVDMLDDHSLLRASVKKAMAVKKELRVQLLKTQRRRQRTRQELAKVRAGFEREERVRHSLEETHKFLTDLESLRDEVVGSDGDASEDDDTEGSQAATSSQDNVKTGLQSYIATVGARSGGAGPQDGTDTRSGMLGALVEFNQLLETMVKNTSNKTDVSESDSDSSDYDL</sequence>
<feature type="compositionally biased region" description="Polar residues" evidence="1">
    <location>
        <begin position="405"/>
        <end position="424"/>
    </location>
</feature>
<dbReference type="OrthoDB" id="2396748at2759"/>
<feature type="region of interest" description="Disordered" evidence="1">
    <location>
        <begin position="611"/>
        <end position="637"/>
    </location>
</feature>
<comment type="caution">
    <text evidence="2">The sequence shown here is derived from an EMBL/GenBank/DDBJ whole genome shotgun (WGS) entry which is preliminary data.</text>
</comment>
<feature type="compositionally biased region" description="Low complexity" evidence="1">
    <location>
        <begin position="210"/>
        <end position="232"/>
    </location>
</feature>
<feature type="compositionally biased region" description="Polar residues" evidence="1">
    <location>
        <begin position="337"/>
        <end position="360"/>
    </location>
</feature>
<feature type="compositionally biased region" description="Basic and acidic residues" evidence="1">
    <location>
        <begin position="11"/>
        <end position="27"/>
    </location>
</feature>
<feature type="compositionally biased region" description="Acidic residues" evidence="1">
    <location>
        <begin position="161"/>
        <end position="178"/>
    </location>
</feature>
<feature type="compositionally biased region" description="Polar residues" evidence="1">
    <location>
        <begin position="64"/>
        <end position="79"/>
    </location>
</feature>
<protein>
    <submittedName>
        <fullName evidence="2">Uncharacterized protein</fullName>
    </submittedName>
</protein>